<organism evidence="2 3">
    <name type="scientific">Toxoplasma gondii GAB2-2007-GAL-DOM2</name>
    <dbReference type="NCBI Taxonomy" id="1130820"/>
    <lineage>
        <taxon>Eukaryota</taxon>
        <taxon>Sar</taxon>
        <taxon>Alveolata</taxon>
        <taxon>Apicomplexa</taxon>
        <taxon>Conoidasida</taxon>
        <taxon>Coccidia</taxon>
        <taxon>Eucoccidiorida</taxon>
        <taxon>Eimeriorina</taxon>
        <taxon>Sarcocystidae</taxon>
        <taxon>Toxoplasma</taxon>
    </lineage>
</organism>
<accession>A0A086JWL2</accession>
<feature type="compositionally biased region" description="Basic and acidic residues" evidence="1">
    <location>
        <begin position="15"/>
        <end position="58"/>
    </location>
</feature>
<reference evidence="2 3" key="1">
    <citation type="submission" date="2014-02" db="EMBL/GenBank/DDBJ databases">
        <authorList>
            <person name="Sibley D."/>
            <person name="Venepally P."/>
            <person name="Karamycheva S."/>
            <person name="Hadjithomas M."/>
            <person name="Khan A."/>
            <person name="Brunk B."/>
            <person name="Roos D."/>
            <person name="Caler E."/>
            <person name="Lorenzi H."/>
        </authorList>
    </citation>
    <scope>NUCLEOTIDE SEQUENCE [LARGE SCALE GENOMIC DNA]</scope>
    <source>
        <strain evidence="2 3">GAB2-2007-GAL-DOM2</strain>
    </source>
</reference>
<evidence type="ECO:0000256" key="1">
    <source>
        <dbReference type="SAM" id="MobiDB-lite"/>
    </source>
</evidence>
<dbReference type="EMBL" id="AHZU02001080">
    <property type="protein sequence ID" value="KFG36530.1"/>
    <property type="molecule type" value="Genomic_DNA"/>
</dbReference>
<evidence type="ECO:0000313" key="3">
    <source>
        <dbReference type="Proteomes" id="UP000028837"/>
    </source>
</evidence>
<feature type="compositionally biased region" description="Basic and acidic residues" evidence="1">
    <location>
        <begin position="90"/>
        <end position="99"/>
    </location>
</feature>
<sequence>MREDDSELVEEDSREEDHGGEAGGKDEDCEQEELKGGEGREGREGREGEDDEKGREEGNEGGEEAGEEDERQRGDGEEDLGEEKEEEEERSIAEGHRDTNEDEAQSVEETTGAGEAHRDRRGWTGGGKEGREAESLSRGVEELSLSGGPSILFDAFLPSRFSVGSPFGCVRSRLLCLVSKGETKKDAPCLHGHGTLHLSFSVLLQARS</sequence>
<feature type="compositionally biased region" description="Basic and acidic residues" evidence="1">
    <location>
        <begin position="115"/>
        <end position="135"/>
    </location>
</feature>
<name>A0A086JWL2_TOXGO</name>
<feature type="compositionally biased region" description="Acidic residues" evidence="1">
    <location>
        <begin position="1"/>
        <end position="14"/>
    </location>
</feature>
<feature type="compositionally biased region" description="Acidic residues" evidence="1">
    <location>
        <begin position="76"/>
        <end position="89"/>
    </location>
</feature>
<feature type="region of interest" description="Disordered" evidence="1">
    <location>
        <begin position="1"/>
        <end position="135"/>
    </location>
</feature>
<feature type="compositionally biased region" description="Acidic residues" evidence="1">
    <location>
        <begin position="59"/>
        <end position="69"/>
    </location>
</feature>
<protein>
    <submittedName>
        <fullName evidence="2">Uncharacterized protein</fullName>
    </submittedName>
</protein>
<proteinExistence type="predicted"/>
<evidence type="ECO:0000313" key="2">
    <source>
        <dbReference type="EMBL" id="KFG36530.1"/>
    </source>
</evidence>
<dbReference type="Proteomes" id="UP000028837">
    <property type="component" value="Unassembled WGS sequence"/>
</dbReference>
<gene>
    <name evidence="2" type="ORF">TGDOM2_244220</name>
</gene>
<dbReference type="AlphaFoldDB" id="A0A086JWL2"/>
<comment type="caution">
    <text evidence="2">The sequence shown here is derived from an EMBL/GenBank/DDBJ whole genome shotgun (WGS) entry which is preliminary data.</text>
</comment>
<dbReference type="VEuPathDB" id="ToxoDB:TGDOM2_244220"/>